<feature type="domain" description="HTH cro/C1-type" evidence="1">
    <location>
        <begin position="40"/>
        <end position="94"/>
    </location>
</feature>
<dbReference type="PANTHER" id="PTHR40275">
    <property type="entry name" value="SSL7038 PROTEIN"/>
    <property type="match status" value="1"/>
</dbReference>
<dbReference type="PANTHER" id="PTHR40275:SF1">
    <property type="entry name" value="SSL7038 PROTEIN"/>
    <property type="match status" value="1"/>
</dbReference>
<gene>
    <name evidence="2" type="ORF">J3998_12025</name>
</gene>
<evidence type="ECO:0000313" key="3">
    <source>
        <dbReference type="Proteomes" id="UP000664835"/>
    </source>
</evidence>
<dbReference type="InterPro" id="IPR014057">
    <property type="entry name" value="HI1420"/>
</dbReference>
<dbReference type="InterPro" id="IPR001387">
    <property type="entry name" value="Cro/C1-type_HTH"/>
</dbReference>
<organism evidence="2 3">
    <name type="scientific">Thiomicrorhabdus marina</name>
    <dbReference type="NCBI Taxonomy" id="2818442"/>
    <lineage>
        <taxon>Bacteria</taxon>
        <taxon>Pseudomonadati</taxon>
        <taxon>Pseudomonadota</taxon>
        <taxon>Gammaproteobacteria</taxon>
        <taxon>Thiotrichales</taxon>
        <taxon>Piscirickettsiaceae</taxon>
        <taxon>Thiomicrorhabdus</taxon>
    </lineage>
</organism>
<accession>A0ABS3Q7G6</accession>
<dbReference type="NCBIfam" id="TIGR02684">
    <property type="entry name" value="dnstrm_HI1420"/>
    <property type="match status" value="1"/>
</dbReference>
<sequence length="99" mass="11009">MALELKEFEFAQGVETKEDAALYLSAFLEDGGTQSLLDGLRHLIQAKGMTETARLSGINRQHLYRLLNGETQPKFETLYKLLHALGFKLSVEVAEPVSA</sequence>
<protein>
    <submittedName>
        <fullName evidence="2">Addiction module antidote protein</fullName>
    </submittedName>
</protein>
<name>A0ABS3Q7G6_9GAMM</name>
<dbReference type="RefSeq" id="WP_208150916.1">
    <property type="nucleotide sequence ID" value="NZ_JAGETV010000035.1"/>
</dbReference>
<proteinExistence type="predicted"/>
<dbReference type="SMART" id="SM00530">
    <property type="entry name" value="HTH_XRE"/>
    <property type="match status" value="1"/>
</dbReference>
<evidence type="ECO:0000313" key="2">
    <source>
        <dbReference type="EMBL" id="MBO1928301.1"/>
    </source>
</evidence>
<dbReference type="Proteomes" id="UP000664835">
    <property type="component" value="Unassembled WGS sequence"/>
</dbReference>
<dbReference type="Gene3D" id="1.10.260.40">
    <property type="entry name" value="lambda repressor-like DNA-binding domains"/>
    <property type="match status" value="1"/>
</dbReference>
<dbReference type="CDD" id="cd00093">
    <property type="entry name" value="HTH_XRE"/>
    <property type="match status" value="1"/>
</dbReference>
<dbReference type="SUPFAM" id="SSF47413">
    <property type="entry name" value="lambda repressor-like DNA-binding domains"/>
    <property type="match status" value="1"/>
</dbReference>
<dbReference type="InterPro" id="IPR010982">
    <property type="entry name" value="Lambda_DNA-bd_dom_sf"/>
</dbReference>
<dbReference type="EMBL" id="JAGETV010000035">
    <property type="protein sequence ID" value="MBO1928301.1"/>
    <property type="molecule type" value="Genomic_DNA"/>
</dbReference>
<keyword evidence="3" id="KW-1185">Reference proteome</keyword>
<dbReference type="Pfam" id="PF21716">
    <property type="entry name" value="dnstrm_HI1420"/>
    <property type="match status" value="1"/>
</dbReference>
<dbReference type="PROSITE" id="PS50943">
    <property type="entry name" value="HTH_CROC1"/>
    <property type="match status" value="1"/>
</dbReference>
<comment type="caution">
    <text evidence="2">The sequence shown here is derived from an EMBL/GenBank/DDBJ whole genome shotgun (WGS) entry which is preliminary data.</text>
</comment>
<reference evidence="2 3" key="1">
    <citation type="submission" date="2021-03" db="EMBL/GenBank/DDBJ databases">
        <title>Thiomicrorhabdus sp.nov.,novel sulfur-oxidizing bacteria isolated from coastal sediment.</title>
        <authorList>
            <person name="Liu X."/>
        </authorList>
    </citation>
    <scope>NUCLEOTIDE SEQUENCE [LARGE SCALE GENOMIC DNA]</scope>
    <source>
        <strain evidence="2 3">6S2-11</strain>
    </source>
</reference>
<evidence type="ECO:0000259" key="1">
    <source>
        <dbReference type="PROSITE" id="PS50943"/>
    </source>
</evidence>